<dbReference type="SUPFAM" id="SSF53448">
    <property type="entry name" value="Nucleotide-diphospho-sugar transferases"/>
    <property type="match status" value="1"/>
</dbReference>
<dbReference type="PANTHER" id="PTHR22916:SF3">
    <property type="entry name" value="UDP-GLCNAC:BETAGAL BETA-1,3-N-ACETYLGLUCOSAMINYLTRANSFERASE-LIKE PROTEIN 1"/>
    <property type="match status" value="1"/>
</dbReference>
<evidence type="ECO:0000259" key="1">
    <source>
        <dbReference type="Pfam" id="PF00535"/>
    </source>
</evidence>
<dbReference type="EMBL" id="MH678636">
    <property type="protein sequence ID" value="AZY91975.1"/>
    <property type="molecule type" value="Genomic_DNA"/>
</dbReference>
<sequence length="353" mass="40766">MNMDFEKINYLLNENIFGLSKLEVEPFINEVSLDLSLIIPVYNGGEMLISCLNSVFSQKTSFSYEVIAVNDGSIDDSLDVLKKFQVKYGNLIIVNQENGGISKARNKGIVCARGKYIGLVDNDDTINENYVEKLLNKAIKEELDVVKCAYQKFNPISKTFYETVSEQTCTKIGYLGEYVIKLPGYVWSGIYKRDLFNKVRFPQGFWFEDIIGRSILLREAQSFSYMEEALYYYSTHDNNASKTVWKSSDVKFIDQVVLSKVILDINDKLGLPRDNALFRCLAWELGPMLLTRGNKSTNNIRKIVFIEAANFFSDVFYNLKPRNLKELFLKFSFKRKNYMMWKLSSAIYYKLGK</sequence>
<protein>
    <submittedName>
        <fullName evidence="2">Glycosyltransferase</fullName>
    </submittedName>
</protein>
<name>A0A451F0L8_9LACT</name>
<proteinExistence type="predicted"/>
<evidence type="ECO:0000313" key="2">
    <source>
        <dbReference type="EMBL" id="AZY91975.1"/>
    </source>
</evidence>
<dbReference type="Pfam" id="PF00535">
    <property type="entry name" value="Glycos_transf_2"/>
    <property type="match status" value="1"/>
</dbReference>
<organism evidence="2">
    <name type="scientific">Lactococcus lactis</name>
    <dbReference type="NCBI Taxonomy" id="1358"/>
    <lineage>
        <taxon>Bacteria</taxon>
        <taxon>Bacillati</taxon>
        <taxon>Bacillota</taxon>
        <taxon>Bacilli</taxon>
        <taxon>Lactobacillales</taxon>
        <taxon>Streptococcaceae</taxon>
        <taxon>Lactococcus</taxon>
    </lineage>
</organism>
<dbReference type="PANTHER" id="PTHR22916">
    <property type="entry name" value="GLYCOSYLTRANSFERASE"/>
    <property type="match status" value="1"/>
</dbReference>
<keyword evidence="2" id="KW-0808">Transferase</keyword>
<dbReference type="InterPro" id="IPR029044">
    <property type="entry name" value="Nucleotide-diphossugar_trans"/>
</dbReference>
<dbReference type="GO" id="GO:0016758">
    <property type="term" value="F:hexosyltransferase activity"/>
    <property type="evidence" value="ECO:0007669"/>
    <property type="project" value="UniProtKB-ARBA"/>
</dbReference>
<reference evidence="2" key="1">
    <citation type="journal article" date="2019" name="FEMS Microbiol. Lett.">
        <title>High-throughput screening for texturing Lactococcus strains.</title>
        <authorList>
            <person name="Poulsen V.K."/>
            <person name="Derkx P."/>
            <person name="Oregaard G."/>
        </authorList>
    </citation>
    <scope>NUCLEOTIDE SEQUENCE</scope>
    <source>
        <strain evidence="2">Llc6</strain>
    </source>
</reference>
<accession>A0A451F0L8</accession>
<feature type="domain" description="Glycosyltransferase 2-like" evidence="1">
    <location>
        <begin position="36"/>
        <end position="161"/>
    </location>
</feature>
<dbReference type="AlphaFoldDB" id="A0A451F0L8"/>
<dbReference type="CDD" id="cd00761">
    <property type="entry name" value="Glyco_tranf_GTA_type"/>
    <property type="match status" value="1"/>
</dbReference>
<dbReference type="Gene3D" id="3.90.550.10">
    <property type="entry name" value="Spore Coat Polysaccharide Biosynthesis Protein SpsA, Chain A"/>
    <property type="match status" value="1"/>
</dbReference>
<dbReference type="InterPro" id="IPR001173">
    <property type="entry name" value="Glyco_trans_2-like"/>
</dbReference>